<proteinExistence type="predicted"/>
<reference evidence="6" key="1">
    <citation type="submission" date="2025-08" db="UniProtKB">
        <authorList>
            <consortium name="RefSeq"/>
        </authorList>
    </citation>
    <scope>IDENTIFICATION</scope>
</reference>
<evidence type="ECO:0000313" key="6">
    <source>
        <dbReference type="RefSeq" id="XP_014675995.1"/>
    </source>
</evidence>
<keyword evidence="1" id="KW-0677">Repeat</keyword>
<evidence type="ECO:0000313" key="5">
    <source>
        <dbReference type="Proteomes" id="UP000695022"/>
    </source>
</evidence>
<dbReference type="InterPro" id="IPR013320">
    <property type="entry name" value="ConA-like_dom_sf"/>
</dbReference>
<feature type="region of interest" description="Disordered" evidence="3">
    <location>
        <begin position="213"/>
        <end position="260"/>
    </location>
</feature>
<feature type="compositionally biased region" description="Polar residues" evidence="3">
    <location>
        <begin position="221"/>
        <end position="238"/>
    </location>
</feature>
<dbReference type="Proteomes" id="UP000695022">
    <property type="component" value="Unplaced"/>
</dbReference>
<organism evidence="5 6">
    <name type="scientific">Priapulus caudatus</name>
    <name type="common">Priapulid worm</name>
    <dbReference type="NCBI Taxonomy" id="37621"/>
    <lineage>
        <taxon>Eukaryota</taxon>
        <taxon>Metazoa</taxon>
        <taxon>Ecdysozoa</taxon>
        <taxon>Scalidophora</taxon>
        <taxon>Priapulida</taxon>
        <taxon>Priapulimorpha</taxon>
        <taxon>Priapulimorphida</taxon>
        <taxon>Priapulidae</taxon>
        <taxon>Priapulus</taxon>
    </lineage>
</organism>
<feature type="coiled-coil region" evidence="2">
    <location>
        <begin position="293"/>
        <end position="327"/>
    </location>
</feature>
<dbReference type="InterPro" id="IPR048287">
    <property type="entry name" value="TSPN-like_N"/>
</dbReference>
<dbReference type="SMART" id="SM00210">
    <property type="entry name" value="TSPN"/>
    <property type="match status" value="1"/>
</dbReference>
<dbReference type="GeneID" id="106815970"/>
<dbReference type="Gene3D" id="2.60.120.200">
    <property type="match status" value="1"/>
</dbReference>
<evidence type="ECO:0000256" key="3">
    <source>
        <dbReference type="SAM" id="MobiDB-lite"/>
    </source>
</evidence>
<feature type="domain" description="Thrombospondin-like N-terminal" evidence="4">
    <location>
        <begin position="14"/>
        <end position="204"/>
    </location>
</feature>
<evidence type="ECO:0000256" key="1">
    <source>
        <dbReference type="ARBA" id="ARBA00022737"/>
    </source>
</evidence>
<keyword evidence="2" id="KW-0175">Coiled coil</keyword>
<sequence>MEVRESRGLESGIEEKEVDMFNAVDIKTVRGVKKLRKGILPDVPAYRFRREVHGLQFPADIAARLRHDVRGALTMHFVGKQNKRTDSVLFSVDVPGASSPWLRLSSDVKHKLLRLQATIKDGRRQTLTLPNAFVDHKHWHKVALAINTTHVRMYIDCVQDHVSKELTGVDFAWPENASVSILQDSHGGNSFKGSMQVATLYLRNVKQKPWLCNETEKPGQDTPSRSKNQGAPRANNNVEMKGQRGPQKAARDKLTAADRQKAAEVPAGVLTMKNWKGLIENDLMGMLDHSPRIVEYQHTMEALRIEVEKLKTKNEALTRRVTSLETCECQQRAASPCLSQPCL</sequence>
<gene>
    <name evidence="6" type="primary">LOC106815970</name>
</gene>
<protein>
    <submittedName>
        <fullName evidence="6">Kielin/chordin-like protein</fullName>
    </submittedName>
</protein>
<dbReference type="SUPFAM" id="SSF49899">
    <property type="entry name" value="Concanavalin A-like lectins/glucanases"/>
    <property type="match status" value="1"/>
</dbReference>
<keyword evidence="5" id="KW-1185">Reference proteome</keyword>
<dbReference type="Pfam" id="PF13385">
    <property type="entry name" value="Laminin_G_3"/>
    <property type="match status" value="1"/>
</dbReference>
<accession>A0ABM1EUX4</accession>
<dbReference type="RefSeq" id="XP_014675995.1">
    <property type="nucleotide sequence ID" value="XM_014820509.1"/>
</dbReference>
<evidence type="ECO:0000259" key="4">
    <source>
        <dbReference type="SMART" id="SM00210"/>
    </source>
</evidence>
<evidence type="ECO:0000256" key="2">
    <source>
        <dbReference type="SAM" id="Coils"/>
    </source>
</evidence>
<feature type="compositionally biased region" description="Basic and acidic residues" evidence="3">
    <location>
        <begin position="249"/>
        <end position="260"/>
    </location>
</feature>
<name>A0ABM1EUX4_PRICU</name>